<dbReference type="Proteomes" id="UP001362999">
    <property type="component" value="Unassembled WGS sequence"/>
</dbReference>
<keyword evidence="2" id="KW-0732">Signal</keyword>
<protein>
    <recommendedName>
        <fullName evidence="5">Secreted protein</fullName>
    </recommendedName>
</protein>
<keyword evidence="4" id="KW-1185">Reference proteome</keyword>
<proteinExistence type="predicted"/>
<accession>A0AAW0BQX4</accession>
<evidence type="ECO:0000256" key="1">
    <source>
        <dbReference type="SAM" id="MobiDB-lite"/>
    </source>
</evidence>
<dbReference type="EMBL" id="JAWWNJ010000029">
    <property type="protein sequence ID" value="KAK7027865.1"/>
    <property type="molecule type" value="Genomic_DNA"/>
</dbReference>
<gene>
    <name evidence="3" type="ORF">R3P38DRAFT_2940914</name>
</gene>
<feature type="region of interest" description="Disordered" evidence="1">
    <location>
        <begin position="27"/>
        <end position="84"/>
    </location>
</feature>
<evidence type="ECO:0000313" key="4">
    <source>
        <dbReference type="Proteomes" id="UP001362999"/>
    </source>
</evidence>
<reference evidence="3 4" key="1">
    <citation type="journal article" date="2024" name="J Genomics">
        <title>Draft genome sequencing and assembly of Favolaschia claudopus CIRM-BRFM 2984 isolated from oak limbs.</title>
        <authorList>
            <person name="Navarro D."/>
            <person name="Drula E."/>
            <person name="Chaduli D."/>
            <person name="Cazenave R."/>
            <person name="Ahrendt S."/>
            <person name="Wang J."/>
            <person name="Lipzen A."/>
            <person name="Daum C."/>
            <person name="Barry K."/>
            <person name="Grigoriev I.V."/>
            <person name="Favel A."/>
            <person name="Rosso M.N."/>
            <person name="Martin F."/>
        </authorList>
    </citation>
    <scope>NUCLEOTIDE SEQUENCE [LARGE SCALE GENOMIC DNA]</scope>
    <source>
        <strain evidence="3 4">CIRM-BRFM 2984</strain>
    </source>
</reference>
<sequence length="84" mass="9427">MYSRKLWTLGIQLPFFFCCLQSAYSPLSSRPRRANVPNSHPPRLSHSPLLSVPSTIPSHIHPHAPRLDTSPPSYLVEHTTSLPT</sequence>
<name>A0AAW0BQX4_9AGAR</name>
<dbReference type="AlphaFoldDB" id="A0AAW0BQX4"/>
<evidence type="ECO:0000256" key="2">
    <source>
        <dbReference type="SAM" id="SignalP"/>
    </source>
</evidence>
<comment type="caution">
    <text evidence="3">The sequence shown here is derived from an EMBL/GenBank/DDBJ whole genome shotgun (WGS) entry which is preliminary data.</text>
</comment>
<feature type="signal peptide" evidence="2">
    <location>
        <begin position="1"/>
        <end position="23"/>
    </location>
</feature>
<organism evidence="3 4">
    <name type="scientific">Favolaschia claudopus</name>
    <dbReference type="NCBI Taxonomy" id="2862362"/>
    <lineage>
        <taxon>Eukaryota</taxon>
        <taxon>Fungi</taxon>
        <taxon>Dikarya</taxon>
        <taxon>Basidiomycota</taxon>
        <taxon>Agaricomycotina</taxon>
        <taxon>Agaricomycetes</taxon>
        <taxon>Agaricomycetidae</taxon>
        <taxon>Agaricales</taxon>
        <taxon>Marasmiineae</taxon>
        <taxon>Mycenaceae</taxon>
        <taxon>Favolaschia</taxon>
    </lineage>
</organism>
<feature type="chain" id="PRO_5043429639" description="Secreted protein" evidence="2">
    <location>
        <begin position="24"/>
        <end position="84"/>
    </location>
</feature>
<evidence type="ECO:0008006" key="5">
    <source>
        <dbReference type="Google" id="ProtNLM"/>
    </source>
</evidence>
<evidence type="ECO:0000313" key="3">
    <source>
        <dbReference type="EMBL" id="KAK7027865.1"/>
    </source>
</evidence>